<dbReference type="OrthoDB" id="1434354at2759"/>
<dbReference type="PANTHER" id="PTHR47041">
    <property type="entry name" value="SEC14 CYTOSOLIC FACTOR FAMILY PROTEIN / PHOSPHOGLYCERIDE TRANSFER FAMILY PROTEIN"/>
    <property type="match status" value="1"/>
</dbReference>
<dbReference type="Pfam" id="PF00650">
    <property type="entry name" value="CRAL_TRIO"/>
    <property type="match status" value="1"/>
</dbReference>
<evidence type="ECO:0000256" key="1">
    <source>
        <dbReference type="SAM" id="Phobius"/>
    </source>
</evidence>
<dbReference type="SMART" id="SM00516">
    <property type="entry name" value="SEC14"/>
    <property type="match status" value="1"/>
</dbReference>
<evidence type="ECO:0000313" key="4">
    <source>
        <dbReference type="Proteomes" id="UP001055439"/>
    </source>
</evidence>
<protein>
    <submittedName>
        <fullName evidence="3">CRAL/TRIO domain</fullName>
    </submittedName>
</protein>
<feature type="non-terminal residue" evidence="3">
    <location>
        <position position="1"/>
    </location>
</feature>
<dbReference type="InterPro" id="IPR036865">
    <property type="entry name" value="CRAL-TRIO_dom_sf"/>
</dbReference>
<dbReference type="PANTHER" id="PTHR47041:SF2">
    <property type="entry name" value="SEC14 CYTOSOLIC FACTOR FAMILY PROTEIN _ PHOSPHOGLYCERIDE TRANSFER FAMILY PROTEIN"/>
    <property type="match status" value="1"/>
</dbReference>
<keyword evidence="1" id="KW-1133">Transmembrane helix</keyword>
<feature type="domain" description="CRAL-TRIO" evidence="2">
    <location>
        <begin position="335"/>
        <end position="483"/>
    </location>
</feature>
<keyword evidence="4" id="KW-1185">Reference proteome</keyword>
<dbReference type="Gene3D" id="3.40.525.10">
    <property type="entry name" value="CRAL-TRIO lipid binding domain"/>
    <property type="match status" value="1"/>
</dbReference>
<evidence type="ECO:0000313" key="3">
    <source>
        <dbReference type="EMBL" id="URE05370.1"/>
    </source>
</evidence>
<evidence type="ECO:0000259" key="2">
    <source>
        <dbReference type="PROSITE" id="PS50191"/>
    </source>
</evidence>
<dbReference type="PROSITE" id="PS50191">
    <property type="entry name" value="CRAL_TRIO"/>
    <property type="match status" value="1"/>
</dbReference>
<name>A0A9E7G0J1_9LILI</name>
<dbReference type="CDD" id="cd00170">
    <property type="entry name" value="SEC14"/>
    <property type="match status" value="1"/>
</dbReference>
<dbReference type="Proteomes" id="UP001055439">
    <property type="component" value="Chromosome 5"/>
</dbReference>
<dbReference type="EMBL" id="CP097507">
    <property type="protein sequence ID" value="URE05370.1"/>
    <property type="molecule type" value="Genomic_DNA"/>
</dbReference>
<feature type="transmembrane region" description="Helical" evidence="1">
    <location>
        <begin position="531"/>
        <end position="553"/>
    </location>
</feature>
<dbReference type="SUPFAM" id="SSF52087">
    <property type="entry name" value="CRAL/TRIO domain"/>
    <property type="match status" value="1"/>
</dbReference>
<accession>A0A9E7G0J1</accession>
<reference evidence="3" key="1">
    <citation type="submission" date="2022-05" db="EMBL/GenBank/DDBJ databases">
        <title>The Musa troglodytarum L. genome provides insights into the mechanism of non-climacteric behaviour and enrichment of carotenoids.</title>
        <authorList>
            <person name="Wang J."/>
        </authorList>
    </citation>
    <scope>NUCLEOTIDE SEQUENCE</scope>
    <source>
        <tissue evidence="3">Leaf</tissue>
    </source>
</reference>
<gene>
    <name evidence="3" type="ORF">MUK42_34047</name>
</gene>
<dbReference type="AlphaFoldDB" id="A0A9E7G0J1"/>
<sequence length="564" mass="62619">VAPTWPAALGAMDAAVDGAYAGPFGPNVGPFRARVHHGYPEIGGINYLIGRYNCAGASLDCLFCSSSMSDSISKFQSLNTLSSENMPRKALVASSPGNISPKALKNLVSYKYSSQQRGPTGQIALFLLKVAALETVRRFSRARCPFVWKTIQALQVLCYPPFKWIRRWTPFGMVVEGVQKISRPLLVLSIATAFSEYSANCKSQVHCVDDPQPNSDLPGRSSASDARHQHNKNDIMAISQVFAFASERNDALNSSSDFIKEDSRNWMLDLVAELEKKGITLPDRINEDELQRFYDAANGDLSCLLPSLKKTIRWRETYSILSLQDLEKWSHLVFWHGFDVMLRPCLVIRLGLACSRLVPHERPRFAQAVVSQLEHGILHLINEEDPRVTVLMDCEGISPFKFPMQMMRSCSSLVQDHYPNRLGCLFVLRLPPVVRVLAQTIIQVLKPITRQKLRIEGESYRKVLSEFLGNVPAFLGGNCTCSNCENLVADWPSSRMAETRVRPGGNVSEDESAGDDYPTHELAFGGNCDHVLRAAIVAFLMLCVLVAFLAGMYDPEPPLASPPP</sequence>
<organism evidence="3 4">
    <name type="scientific">Musa troglodytarum</name>
    <name type="common">fe'i banana</name>
    <dbReference type="NCBI Taxonomy" id="320322"/>
    <lineage>
        <taxon>Eukaryota</taxon>
        <taxon>Viridiplantae</taxon>
        <taxon>Streptophyta</taxon>
        <taxon>Embryophyta</taxon>
        <taxon>Tracheophyta</taxon>
        <taxon>Spermatophyta</taxon>
        <taxon>Magnoliopsida</taxon>
        <taxon>Liliopsida</taxon>
        <taxon>Zingiberales</taxon>
        <taxon>Musaceae</taxon>
        <taxon>Musa</taxon>
    </lineage>
</organism>
<proteinExistence type="predicted"/>
<keyword evidence="1" id="KW-0472">Membrane</keyword>
<dbReference type="InterPro" id="IPR001251">
    <property type="entry name" value="CRAL-TRIO_dom"/>
</dbReference>
<keyword evidence="1" id="KW-0812">Transmembrane</keyword>